<protein>
    <submittedName>
        <fullName evidence="1">Uncharacterized protein</fullName>
    </submittedName>
</protein>
<evidence type="ECO:0000313" key="2">
    <source>
        <dbReference type="Proteomes" id="UP000001072"/>
    </source>
</evidence>
<dbReference type="KEGG" id="mlr:MELLADRAFT_113818"/>
<dbReference type="EMBL" id="GL883184">
    <property type="protein sequence ID" value="EGF98135.1"/>
    <property type="molecule type" value="Genomic_DNA"/>
</dbReference>
<keyword evidence="2" id="KW-1185">Reference proteome</keyword>
<dbReference type="AlphaFoldDB" id="F4SB55"/>
<reference evidence="2" key="1">
    <citation type="journal article" date="2011" name="Proc. Natl. Acad. Sci. U.S.A.">
        <title>Obligate biotrophy features unraveled by the genomic analysis of rust fungi.</title>
        <authorList>
            <person name="Duplessis S."/>
            <person name="Cuomo C.A."/>
            <person name="Lin Y.-C."/>
            <person name="Aerts A."/>
            <person name="Tisserant E."/>
            <person name="Veneault-Fourrey C."/>
            <person name="Joly D.L."/>
            <person name="Hacquard S."/>
            <person name="Amselem J."/>
            <person name="Cantarel B.L."/>
            <person name="Chiu R."/>
            <person name="Coutinho P.M."/>
            <person name="Feau N."/>
            <person name="Field M."/>
            <person name="Frey P."/>
            <person name="Gelhaye E."/>
            <person name="Goldberg J."/>
            <person name="Grabherr M.G."/>
            <person name="Kodira C.D."/>
            <person name="Kohler A."/>
            <person name="Kuees U."/>
            <person name="Lindquist E.A."/>
            <person name="Lucas S.M."/>
            <person name="Mago R."/>
            <person name="Mauceli E."/>
            <person name="Morin E."/>
            <person name="Murat C."/>
            <person name="Pangilinan J.L."/>
            <person name="Park R."/>
            <person name="Pearson M."/>
            <person name="Quesneville H."/>
            <person name="Rouhier N."/>
            <person name="Sakthikumar S."/>
            <person name="Salamov A.A."/>
            <person name="Schmutz J."/>
            <person name="Selles B."/>
            <person name="Shapiro H."/>
            <person name="Tanguay P."/>
            <person name="Tuskan G.A."/>
            <person name="Henrissat B."/>
            <person name="Van de Peer Y."/>
            <person name="Rouze P."/>
            <person name="Ellis J.G."/>
            <person name="Dodds P.N."/>
            <person name="Schein J.E."/>
            <person name="Zhong S."/>
            <person name="Hamelin R.C."/>
            <person name="Grigoriev I.V."/>
            <person name="Szabo L.J."/>
            <person name="Martin F."/>
        </authorList>
    </citation>
    <scope>NUCLEOTIDE SEQUENCE [LARGE SCALE GENOMIC DNA]</scope>
    <source>
        <strain evidence="2">98AG31 / pathotype 3-4-7</strain>
    </source>
</reference>
<accession>F4SB55</accession>
<sequence>MIAVIRFNERQYIEYDGKHVQTEASLRLFKQFDQSMSTMYQHGTAQNKFRTNGPTIRVSKNRRGDMFAIGIQPGYLKGVAGACDGVVEMVWATNVRHQTTESTAHYSTGQCINPKDAVIT</sequence>
<name>F4SB55_MELLP</name>
<dbReference type="VEuPathDB" id="FungiDB:MELLADRAFT_113818"/>
<gene>
    <name evidence="1" type="ORF">MELLADRAFT_113818</name>
</gene>
<dbReference type="OrthoDB" id="2503998at2759"/>
<dbReference type="Proteomes" id="UP000001072">
    <property type="component" value="Unassembled WGS sequence"/>
</dbReference>
<proteinExistence type="predicted"/>
<dbReference type="HOGENOM" id="CLU_166284_0_0_1"/>
<dbReference type="InParanoid" id="F4SB55"/>
<dbReference type="GeneID" id="18925106"/>
<dbReference type="RefSeq" id="XP_007418605.1">
    <property type="nucleotide sequence ID" value="XM_007418543.1"/>
</dbReference>
<evidence type="ECO:0000313" key="1">
    <source>
        <dbReference type="EMBL" id="EGF98135.1"/>
    </source>
</evidence>
<organism evidence="2">
    <name type="scientific">Melampsora larici-populina (strain 98AG31 / pathotype 3-4-7)</name>
    <name type="common">Poplar leaf rust fungus</name>
    <dbReference type="NCBI Taxonomy" id="747676"/>
    <lineage>
        <taxon>Eukaryota</taxon>
        <taxon>Fungi</taxon>
        <taxon>Dikarya</taxon>
        <taxon>Basidiomycota</taxon>
        <taxon>Pucciniomycotina</taxon>
        <taxon>Pucciniomycetes</taxon>
        <taxon>Pucciniales</taxon>
        <taxon>Melampsoraceae</taxon>
        <taxon>Melampsora</taxon>
    </lineage>
</organism>